<dbReference type="PANTHER" id="PTHR15012">
    <property type="entry name" value="APICAL PROTEIN/SHROOM-RELATED"/>
    <property type="match status" value="1"/>
</dbReference>
<evidence type="ECO:0000259" key="11">
    <source>
        <dbReference type="PROSITE" id="PS50106"/>
    </source>
</evidence>
<feature type="region of interest" description="Disordered" evidence="10">
    <location>
        <begin position="1618"/>
        <end position="1659"/>
    </location>
</feature>
<feature type="region of interest" description="Disordered" evidence="10">
    <location>
        <begin position="697"/>
        <end position="786"/>
    </location>
</feature>
<dbReference type="InterPro" id="IPR001478">
    <property type="entry name" value="PDZ"/>
</dbReference>
<dbReference type="GO" id="GO:0051015">
    <property type="term" value="F:actin filament binding"/>
    <property type="evidence" value="ECO:0007669"/>
    <property type="project" value="InterPro"/>
</dbReference>
<dbReference type="GO" id="GO:0007015">
    <property type="term" value="P:actin filament organization"/>
    <property type="evidence" value="ECO:0007669"/>
    <property type="project" value="TreeGrafter"/>
</dbReference>
<dbReference type="GO" id="GO:0005912">
    <property type="term" value="C:adherens junction"/>
    <property type="evidence" value="ECO:0007669"/>
    <property type="project" value="TreeGrafter"/>
</dbReference>
<feature type="compositionally biased region" description="Acidic residues" evidence="10">
    <location>
        <begin position="1549"/>
        <end position="1559"/>
    </location>
</feature>
<feature type="compositionally biased region" description="Low complexity" evidence="10">
    <location>
        <begin position="737"/>
        <end position="750"/>
    </location>
</feature>
<feature type="compositionally biased region" description="Polar residues" evidence="10">
    <location>
        <begin position="1111"/>
        <end position="1120"/>
    </location>
</feature>
<reference evidence="15" key="2">
    <citation type="journal article" date="2014" name="Nat. Commun.">
        <title>The cavefish genome reveals candidate genes for eye loss.</title>
        <authorList>
            <person name="McGaugh S.E."/>
            <person name="Gross J.B."/>
            <person name="Aken B."/>
            <person name="Blin M."/>
            <person name="Borowsky R."/>
            <person name="Chalopin D."/>
            <person name="Hinaux H."/>
            <person name="Jeffery W.R."/>
            <person name="Keene A."/>
            <person name="Ma L."/>
            <person name="Minx P."/>
            <person name="Murphy D."/>
            <person name="O'Quin K.E."/>
            <person name="Retaux S."/>
            <person name="Rohner N."/>
            <person name="Searle S.M."/>
            <person name="Stahl B.A."/>
            <person name="Tabin C."/>
            <person name="Volff J.N."/>
            <person name="Yoshizawa M."/>
            <person name="Warren W.C."/>
        </authorList>
    </citation>
    <scope>NUCLEOTIDE SEQUENCE [LARGE SCALE GENOMIC DNA]</scope>
    <source>
        <strain evidence="15">female</strain>
    </source>
</reference>
<dbReference type="SMART" id="SM00228">
    <property type="entry name" value="PDZ"/>
    <property type="match status" value="1"/>
</dbReference>
<feature type="compositionally biased region" description="Low complexity" evidence="10">
    <location>
        <begin position="1393"/>
        <end position="1406"/>
    </location>
</feature>
<dbReference type="Pfam" id="PF08687">
    <property type="entry name" value="ASD2"/>
    <property type="match status" value="1"/>
</dbReference>
<dbReference type="PROSITE" id="PS50106">
    <property type="entry name" value="PDZ"/>
    <property type="match status" value="1"/>
</dbReference>
<feature type="compositionally biased region" description="Polar residues" evidence="10">
    <location>
        <begin position="1255"/>
        <end position="1267"/>
    </location>
</feature>
<feature type="compositionally biased region" description="Basic and acidic residues" evidence="10">
    <location>
        <begin position="922"/>
        <end position="935"/>
    </location>
</feature>
<evidence type="ECO:0000256" key="6">
    <source>
        <dbReference type="ARBA" id="ARBA00022701"/>
    </source>
</evidence>
<dbReference type="Ensembl" id="ENSAMXT00000031326.1">
    <property type="protein sequence ID" value="ENSAMXP00000048689.1"/>
    <property type="gene ID" value="ENSAMXG00000013226.2"/>
</dbReference>
<feature type="region of interest" description="Disordered" evidence="10">
    <location>
        <begin position="639"/>
        <end position="684"/>
    </location>
</feature>
<keyword evidence="6" id="KW-0493">Microtubule</keyword>
<evidence type="ECO:0000256" key="8">
    <source>
        <dbReference type="ARBA" id="ARBA00023212"/>
    </source>
</evidence>
<reference evidence="14" key="4">
    <citation type="submission" date="2025-09" db="UniProtKB">
        <authorList>
            <consortium name="Ensembl"/>
        </authorList>
    </citation>
    <scope>IDENTIFICATION</scope>
</reference>
<feature type="compositionally biased region" description="Low complexity" evidence="10">
    <location>
        <begin position="1064"/>
        <end position="1080"/>
    </location>
</feature>
<dbReference type="Pfam" id="PF08688">
    <property type="entry name" value="ASD1"/>
    <property type="match status" value="1"/>
</dbReference>
<feature type="compositionally biased region" description="Polar residues" evidence="10">
    <location>
        <begin position="531"/>
        <end position="558"/>
    </location>
</feature>
<proteinExistence type="inferred from homology"/>
<keyword evidence="3" id="KW-0217">Developmental protein</keyword>
<dbReference type="PANTHER" id="PTHR15012:SF33">
    <property type="entry name" value="PROTEIN SHROOM3"/>
    <property type="match status" value="1"/>
</dbReference>
<keyword evidence="4" id="KW-0963">Cytoplasm</keyword>
<feature type="compositionally biased region" description="Polar residues" evidence="10">
    <location>
        <begin position="768"/>
        <end position="781"/>
    </location>
</feature>
<dbReference type="GO" id="GO:0016324">
    <property type="term" value="C:apical plasma membrane"/>
    <property type="evidence" value="ECO:0007669"/>
    <property type="project" value="TreeGrafter"/>
</dbReference>
<dbReference type="CDD" id="cd06750">
    <property type="entry name" value="PDZ_shroom2_3_4-like"/>
    <property type="match status" value="1"/>
</dbReference>
<feature type="compositionally biased region" description="Pro residues" evidence="10">
    <location>
        <begin position="936"/>
        <end position="950"/>
    </location>
</feature>
<feature type="compositionally biased region" description="Low complexity" evidence="10">
    <location>
        <begin position="911"/>
        <end position="921"/>
    </location>
</feature>
<feature type="compositionally biased region" description="Basic and acidic residues" evidence="10">
    <location>
        <begin position="1042"/>
        <end position="1054"/>
    </location>
</feature>
<feature type="compositionally biased region" description="Low complexity" evidence="10">
    <location>
        <begin position="702"/>
        <end position="719"/>
    </location>
</feature>
<organism evidence="14 15">
    <name type="scientific">Astyanax mexicanus</name>
    <name type="common">Blind cave fish</name>
    <name type="synonym">Astyanax fasciatus mexicanus</name>
    <dbReference type="NCBI Taxonomy" id="7994"/>
    <lineage>
        <taxon>Eukaryota</taxon>
        <taxon>Metazoa</taxon>
        <taxon>Chordata</taxon>
        <taxon>Craniata</taxon>
        <taxon>Vertebrata</taxon>
        <taxon>Euteleostomi</taxon>
        <taxon>Actinopterygii</taxon>
        <taxon>Neopterygii</taxon>
        <taxon>Teleostei</taxon>
        <taxon>Ostariophysi</taxon>
        <taxon>Characiformes</taxon>
        <taxon>Characoidei</taxon>
        <taxon>Acestrorhamphidae</taxon>
        <taxon>Acestrorhamphinae</taxon>
        <taxon>Astyanax</taxon>
    </lineage>
</organism>
<feature type="region of interest" description="Disordered" evidence="10">
    <location>
        <begin position="1365"/>
        <end position="1406"/>
    </location>
</feature>
<dbReference type="InterPro" id="IPR027685">
    <property type="entry name" value="Shroom_fam"/>
</dbReference>
<feature type="region of interest" description="Disordered" evidence="10">
    <location>
        <begin position="1835"/>
        <end position="1874"/>
    </location>
</feature>
<feature type="region of interest" description="Disordered" evidence="10">
    <location>
        <begin position="1171"/>
        <end position="1191"/>
    </location>
</feature>
<feature type="region of interest" description="Disordered" evidence="10">
    <location>
        <begin position="137"/>
        <end position="166"/>
    </location>
</feature>
<dbReference type="InterPro" id="IPR014800">
    <property type="entry name" value="ASD1_dom"/>
</dbReference>
<reference evidence="15" key="1">
    <citation type="submission" date="2013-03" db="EMBL/GenBank/DDBJ databases">
        <authorList>
            <person name="Jeffery W."/>
            <person name="Warren W."/>
            <person name="Wilson R.K."/>
        </authorList>
    </citation>
    <scope>NUCLEOTIDE SEQUENCE</scope>
    <source>
        <strain evidence="15">female</strain>
    </source>
</reference>
<feature type="region of interest" description="Disordered" evidence="10">
    <location>
        <begin position="1231"/>
        <end position="1351"/>
    </location>
</feature>
<evidence type="ECO:0000256" key="10">
    <source>
        <dbReference type="SAM" id="MobiDB-lite"/>
    </source>
</evidence>
<feature type="domain" description="ASD2" evidence="13">
    <location>
        <begin position="1558"/>
        <end position="1840"/>
    </location>
</feature>
<dbReference type="Gene3D" id="2.30.42.10">
    <property type="match status" value="1"/>
</dbReference>
<feature type="domain" description="ASD1" evidence="12">
    <location>
        <begin position="873"/>
        <end position="980"/>
    </location>
</feature>
<evidence type="ECO:0000256" key="3">
    <source>
        <dbReference type="ARBA" id="ARBA00022473"/>
    </source>
</evidence>
<feature type="compositionally biased region" description="Polar residues" evidence="10">
    <location>
        <begin position="751"/>
        <end position="761"/>
    </location>
</feature>
<evidence type="ECO:0000259" key="13">
    <source>
        <dbReference type="PROSITE" id="PS51307"/>
    </source>
</evidence>
<dbReference type="GeneTree" id="ENSGT00940000157778"/>
<feature type="compositionally biased region" description="Polar residues" evidence="10">
    <location>
        <begin position="1514"/>
        <end position="1524"/>
    </location>
</feature>
<feature type="region of interest" description="Disordered" evidence="10">
    <location>
        <begin position="1042"/>
        <end position="1092"/>
    </location>
</feature>
<feature type="region of interest" description="Disordered" evidence="10">
    <location>
        <begin position="445"/>
        <end position="472"/>
    </location>
</feature>
<evidence type="ECO:0000256" key="4">
    <source>
        <dbReference type="ARBA" id="ARBA00022490"/>
    </source>
</evidence>
<feature type="region of interest" description="Disordered" evidence="10">
    <location>
        <begin position="200"/>
        <end position="225"/>
    </location>
</feature>
<evidence type="ECO:0000259" key="12">
    <source>
        <dbReference type="PROSITE" id="PS51306"/>
    </source>
</evidence>
<evidence type="ECO:0000256" key="1">
    <source>
        <dbReference type="ARBA" id="ARBA00004245"/>
    </source>
</evidence>
<feature type="region of interest" description="Disordered" evidence="10">
    <location>
        <begin position="1433"/>
        <end position="1464"/>
    </location>
</feature>
<feature type="region of interest" description="Disordered" evidence="10">
    <location>
        <begin position="1746"/>
        <end position="1776"/>
    </location>
</feature>
<keyword evidence="15" id="KW-1185">Reference proteome</keyword>
<sequence length="1874" mass="205829">MCVASMASSPSGSPRDSVLVEARLQGGAPWGFTLKGGLEHGEPLIISKVEEGGKAGLLECPLLAGDEVVIINGVELSGFRQEAISLVKGSYKTLELTVRRESCASPCCNESRPLTPSSCQQARKGRCSGGVQLRIKHRRSEPGSRPHSWHSTKLGEGPLDPDSMMQISQGAVGAPWHQSYHSSASTTDLSGYDAGFLRKSPDQYSSRGSMESLDPPHPAYSSCNQLSASKSTNSIDHLHSKRDSAYSSFSTSSSIPEYLAAAPSFSKERSYSMESVPQHRVSEGMHQADIRYVRTVYDNQQGVSEEHEVSSAALLRANEMKAQSRSGSVQGGICHHANSSSSSSGSSGSSSGGVSASHRHSVGPVWGQPHNHNSFENLKGAPAPPLRSDSFAAIRNHERPNSWSSLEHARSLRSLHKGSWHHSSGSVASGKSSFGLEGQLHTVIEKSPESSPTIKPKQSFPSSTQPGRAILPTGVYPVPQPEPHFAQIPTTNPSSSSVYPALAKESSHIPHPTRDHCGGSDTGVRMAVENGYQSTMSHFSPGQPHASTQPKSSNQVQDDPQAKYGSYKSHLQPQGYMPPAPSIGQERRDPFTPVQPRGDRPRYSHGMDVMESYRQPREEELSRFHEQNVHPHLTQTSIKAAQGQATQPQRGSTAQVQVSDQKINSSGRYHSDSSTYQQKDQDSDHPLTRLENALAEVQRCASPQSSTSQSSIQSERSMSVMEKISHFERQQTKPRSHSSLASYASSTRLSQVSRGSKSSLSGIEDLQNHSFPQGRTRSASAMASHEGIVETHQDIRARYGSIDQTQYRKPHDLHRSKSSFQLGEENGKDPYRSKCTFQLGEENDKDIQWKDDLQDILGTVQDTSFNRAYRDSIKDAQSKVLRSTSFRRRDLSVNPPPVPAKHMSLERKGPKTSPKPTTSPHTPKERHVVPVEVPDKIPPPELPSIPPVGPPVVRICGRKRLTMEQKKMSYSEPENMHEIGLSDQESNPFQRKAPSHFLFPETSVADRRRMFELVASRSAGPKPATSRPDLKQMQQEALAEYVERKTGRRMDGRPHRPHSAYMQSASSSSTDSRSLTSTPSLCSLQEPGPEGVNRQSSLLIANMQRPFYPSRGTQAQSQQEMYHLRPQGQTAEPQKPERELERPVPFQVPSQALDHLYSGTVPQSMGGVFERSVPARSSGKSASAEDLLDRTEDRPITQHFRSRSSPVVENYSKDFLAGDLRLFGIVSKEPPENRALGNAAPERLSSGSARAERTYPQNQGPSQTNTPVVRRERNRNLDRPRAHSASGLAASVGLPCPFSPPGSHTTGETQCQPNLDAITFPGTVPEGSLRTSGTEQHIPGDTNAPRDYPSTTQTIAAPKMTSDFTPPHLEVKVSGSHAPFFSEPPPRLSHSGSPTTPKSPSSPVKPLLSLRISESSLHFSPPTAVSQEEDDVFFTPLSPSLPPPPPPPPPHPLPMRETDITEDLPLPCPPLTLQTMGEEPQNFAAPQEPQRLNSVSEYHSTVTVHQKRDETLDDLSSMSVASNPGSPPFRSVTSEVGIPQSPKNGSLEKEEEEASETVDLESPLLARRERSAAEVKVEALARQLVHRDETLIPLLDAWSSTSTLDLMEDIFPSRSSSLYQHAKSSTRRPGDRASEALSAEGTSVKVGMETDLDEEESNLNEKKVELLQALAVSVSVLHGERSSLAEEQQLYSALGSSMEALVQQRCKPNEKEKYRMFIGDLEKIVNLLLSLSGRLARVENAISALSKETDQDSADERESLQRKRRQLCSQQEDARELKENLDRRERVVLDFLAGYLSPAQLRDYQRYVRAKPALLIRQRHLDELIRHGEEQLKRLTESVPPELLPQDTDSTHTSDTSSNALSTHSPRPTTVTSL</sequence>
<name>A0A3B1K500_ASTMX</name>
<dbReference type="InterPro" id="IPR036034">
    <property type="entry name" value="PDZ_sf"/>
</dbReference>
<evidence type="ECO:0000256" key="5">
    <source>
        <dbReference type="ARBA" id="ARBA00022553"/>
    </source>
</evidence>
<dbReference type="Pfam" id="PF00595">
    <property type="entry name" value="PDZ"/>
    <property type="match status" value="1"/>
</dbReference>
<accession>A0A3B1K500</accession>
<evidence type="ECO:0000313" key="14">
    <source>
        <dbReference type="Ensembl" id="ENSAMXP00000048689.1"/>
    </source>
</evidence>
<dbReference type="Bgee" id="ENSAMXG00000013226">
    <property type="expression patterns" value="Expressed in pharyngeal gill and 13 other cell types or tissues"/>
</dbReference>
<dbReference type="SUPFAM" id="SSF50156">
    <property type="entry name" value="PDZ domain-like"/>
    <property type="match status" value="1"/>
</dbReference>
<feature type="domain" description="PDZ" evidence="11">
    <location>
        <begin position="17"/>
        <end position="102"/>
    </location>
</feature>
<feature type="region of interest" description="Disordered" evidence="10">
    <location>
        <begin position="1499"/>
        <end position="1560"/>
    </location>
</feature>
<feature type="compositionally biased region" description="Low complexity" evidence="10">
    <location>
        <begin position="339"/>
        <end position="356"/>
    </location>
</feature>
<feature type="region of interest" description="Disordered" evidence="10">
    <location>
        <begin position="489"/>
        <end position="607"/>
    </location>
</feature>
<dbReference type="PROSITE" id="PS51307">
    <property type="entry name" value="ASD2"/>
    <property type="match status" value="1"/>
</dbReference>
<dbReference type="InterPro" id="IPR014799">
    <property type="entry name" value="ASD2_dom"/>
</dbReference>
<dbReference type="STRING" id="7994.ENSAMXP00000048689"/>
<evidence type="ECO:0000256" key="9">
    <source>
        <dbReference type="PROSITE-ProRule" id="PRU00637"/>
    </source>
</evidence>
<dbReference type="InParanoid" id="A0A3B1K500"/>
<dbReference type="Gene3D" id="6.10.250.3120">
    <property type="match status" value="1"/>
</dbReference>
<dbReference type="Proteomes" id="UP000018467">
    <property type="component" value="Unassembled WGS sequence"/>
</dbReference>
<feature type="compositionally biased region" description="Basic and acidic residues" evidence="10">
    <location>
        <begin position="1747"/>
        <end position="1761"/>
    </location>
</feature>
<feature type="compositionally biased region" description="Basic and acidic residues" evidence="10">
    <location>
        <begin position="505"/>
        <end position="518"/>
    </location>
</feature>
<keyword evidence="7 9" id="KW-0009">Actin-binding</keyword>
<dbReference type="FunFam" id="2.30.42.10:FF:000100">
    <property type="entry name" value="Shroom family member 2"/>
    <property type="match status" value="1"/>
</dbReference>
<dbReference type="PROSITE" id="PS51306">
    <property type="entry name" value="ASD1"/>
    <property type="match status" value="1"/>
</dbReference>
<feature type="compositionally biased region" description="Polar residues" evidence="10">
    <location>
        <begin position="1302"/>
        <end position="1313"/>
    </location>
</feature>
<dbReference type="GO" id="GO:0005874">
    <property type="term" value="C:microtubule"/>
    <property type="evidence" value="ECO:0007669"/>
    <property type="project" value="UniProtKB-KW"/>
</dbReference>
<protein>
    <submittedName>
        <fullName evidence="14">Shroom family member 3</fullName>
    </submittedName>
</protein>
<dbReference type="GO" id="GO:0043296">
    <property type="term" value="C:apical junction complex"/>
    <property type="evidence" value="ECO:0007669"/>
    <property type="project" value="TreeGrafter"/>
</dbReference>
<evidence type="ECO:0000256" key="2">
    <source>
        <dbReference type="ARBA" id="ARBA00006469"/>
    </source>
</evidence>
<dbReference type="GO" id="GO:0030864">
    <property type="term" value="C:cortical actin cytoskeleton"/>
    <property type="evidence" value="ECO:0007669"/>
    <property type="project" value="TreeGrafter"/>
</dbReference>
<evidence type="ECO:0000256" key="7">
    <source>
        <dbReference type="ARBA" id="ARBA00023203"/>
    </source>
</evidence>
<feature type="compositionally biased region" description="Basic and acidic residues" evidence="10">
    <location>
        <begin position="1269"/>
        <end position="1281"/>
    </location>
</feature>
<feature type="region of interest" description="Disordered" evidence="10">
    <location>
        <begin position="321"/>
        <end position="388"/>
    </location>
</feature>
<feature type="compositionally biased region" description="Low complexity" evidence="10">
    <location>
        <begin position="1847"/>
        <end position="1858"/>
    </location>
</feature>
<feature type="region of interest" description="Disordered" evidence="10">
    <location>
        <begin position="802"/>
        <end position="834"/>
    </location>
</feature>
<keyword evidence="5" id="KW-0597">Phosphoprotein</keyword>
<feature type="compositionally biased region" description="Pro residues" evidence="10">
    <location>
        <begin position="1439"/>
        <end position="1453"/>
    </location>
</feature>
<feature type="compositionally biased region" description="Polar residues" evidence="10">
    <location>
        <begin position="489"/>
        <end position="498"/>
    </location>
</feature>
<reference evidence="14" key="3">
    <citation type="submission" date="2025-08" db="UniProtKB">
        <authorList>
            <consortium name="Ensembl"/>
        </authorList>
    </citation>
    <scope>IDENTIFICATION</scope>
</reference>
<feature type="compositionally biased region" description="Polar residues" evidence="10">
    <location>
        <begin position="639"/>
        <end position="678"/>
    </location>
</feature>
<feature type="region of interest" description="Disordered" evidence="10">
    <location>
        <begin position="1109"/>
        <end position="1143"/>
    </location>
</feature>
<keyword evidence="8" id="KW-0206">Cytoskeleton</keyword>
<evidence type="ECO:0000313" key="15">
    <source>
        <dbReference type="Proteomes" id="UP000018467"/>
    </source>
</evidence>
<feature type="region of interest" description="Disordered" evidence="10">
    <location>
        <begin position="885"/>
        <end position="953"/>
    </location>
</feature>
<comment type="similarity">
    <text evidence="2">Belongs to the shroom family.</text>
</comment>
<comment type="subcellular location">
    <subcellularLocation>
        <location evidence="1">Cytoplasm</location>
        <location evidence="1">Cytoskeleton</location>
    </subcellularLocation>
</comment>
<feature type="compositionally biased region" description="Polar residues" evidence="10">
    <location>
        <begin position="1859"/>
        <end position="1874"/>
    </location>
</feature>